<sequence>MHRTKMKEDGSLQAREKPVETEEKTMYLSSETNNEDNLFLTGQKRIRIEDNTNNTLCAIPISLPKNKPEVKSEKKKKTVQKLGQTLIISSRILDGNASIRNK</sequence>
<feature type="compositionally biased region" description="Basic and acidic residues" evidence="1">
    <location>
        <begin position="1"/>
        <end position="25"/>
    </location>
</feature>
<evidence type="ECO:0000256" key="1">
    <source>
        <dbReference type="SAM" id="MobiDB-lite"/>
    </source>
</evidence>
<dbReference type="Proteomes" id="UP000187429">
    <property type="component" value="Unassembled WGS sequence"/>
</dbReference>
<organism evidence="2 3">
    <name type="scientific">Smittium culicis</name>
    <dbReference type="NCBI Taxonomy" id="133412"/>
    <lineage>
        <taxon>Eukaryota</taxon>
        <taxon>Fungi</taxon>
        <taxon>Fungi incertae sedis</taxon>
        <taxon>Zoopagomycota</taxon>
        <taxon>Kickxellomycotina</taxon>
        <taxon>Harpellomycetes</taxon>
        <taxon>Harpellales</taxon>
        <taxon>Legeriomycetaceae</taxon>
        <taxon>Smittium</taxon>
    </lineage>
</organism>
<reference evidence="3" key="1">
    <citation type="submission" date="2017-01" db="EMBL/GenBank/DDBJ databases">
        <authorList>
            <person name="Wang Y."/>
            <person name="White M."/>
            <person name="Kvist S."/>
            <person name="Moncalvo J.-M."/>
        </authorList>
    </citation>
    <scope>NUCLEOTIDE SEQUENCE [LARGE SCALE GENOMIC DNA]</scope>
    <source>
        <strain evidence="3">ID-206-W2</strain>
    </source>
</reference>
<feature type="region of interest" description="Disordered" evidence="1">
    <location>
        <begin position="1"/>
        <end position="30"/>
    </location>
</feature>
<name>A0A1R1X4Q8_9FUNG</name>
<gene>
    <name evidence="2" type="ORF">AYI69_g10576</name>
</gene>
<evidence type="ECO:0000313" key="3">
    <source>
        <dbReference type="Proteomes" id="UP000187429"/>
    </source>
</evidence>
<keyword evidence="3" id="KW-1185">Reference proteome</keyword>
<evidence type="ECO:0000313" key="2">
    <source>
        <dbReference type="EMBL" id="OMJ09621.1"/>
    </source>
</evidence>
<comment type="caution">
    <text evidence="2">The sequence shown here is derived from an EMBL/GenBank/DDBJ whole genome shotgun (WGS) entry which is preliminary data.</text>
</comment>
<proteinExistence type="predicted"/>
<accession>A0A1R1X4Q8</accession>
<protein>
    <submittedName>
        <fullName evidence="2">Uncharacterized protein</fullName>
    </submittedName>
</protein>
<dbReference type="EMBL" id="LSSM01006972">
    <property type="protein sequence ID" value="OMJ09621.1"/>
    <property type="molecule type" value="Genomic_DNA"/>
</dbReference>
<dbReference type="AlphaFoldDB" id="A0A1R1X4Q8"/>